<dbReference type="RefSeq" id="XP_020430989.1">
    <property type="nucleotide sequence ID" value="XM_020579150.1"/>
</dbReference>
<reference evidence="2 3" key="1">
    <citation type="journal article" date="2011" name="Genome Res.">
        <title>Phylogeny-wide analysis of social amoeba genomes highlights ancient origins for complex intercellular communication.</title>
        <authorList>
            <person name="Heidel A.J."/>
            <person name="Lawal H.M."/>
            <person name="Felder M."/>
            <person name="Schilde C."/>
            <person name="Helps N.R."/>
            <person name="Tunggal B."/>
            <person name="Rivero F."/>
            <person name="John U."/>
            <person name="Schleicher M."/>
            <person name="Eichinger L."/>
            <person name="Platzer M."/>
            <person name="Noegel A.A."/>
            <person name="Schaap P."/>
            <person name="Gloeckner G."/>
        </authorList>
    </citation>
    <scope>NUCLEOTIDE SEQUENCE [LARGE SCALE GENOMIC DNA]</scope>
    <source>
        <strain evidence="3">ATCC 26659 / Pp 5 / PN500</strain>
    </source>
</reference>
<sequence>MQYPELLLICFIPIDCCLLTFSAVVKAVDFDLEIEETIFNFGPRTPPPPPVVIKIARIRSETDANVVQVVLDSKSVLVGNPPKPARSLTIQEIFNFKDILRSPEYTKLDKVSQFVAENPPSGDTKWIVVISPEEKVIGWMASTPESGRPSFTVAFENFYQSRIPN</sequence>
<dbReference type="EMBL" id="ADBJ01000037">
    <property type="protein sequence ID" value="EFA78865.1"/>
    <property type="molecule type" value="Genomic_DNA"/>
</dbReference>
<dbReference type="GeneID" id="31363813"/>
<accession>D3BHW5</accession>
<feature type="chain" id="PRO_5003042480" evidence="1">
    <location>
        <begin position="28"/>
        <end position="165"/>
    </location>
</feature>
<dbReference type="Proteomes" id="UP000001396">
    <property type="component" value="Unassembled WGS sequence"/>
</dbReference>
<keyword evidence="3" id="KW-1185">Reference proteome</keyword>
<dbReference type="AlphaFoldDB" id="D3BHW5"/>
<proteinExistence type="predicted"/>
<protein>
    <submittedName>
        <fullName evidence="2">Uncharacterized protein</fullName>
    </submittedName>
</protein>
<gene>
    <name evidence="2" type="ORF">PPL_08333</name>
</gene>
<evidence type="ECO:0000313" key="3">
    <source>
        <dbReference type="Proteomes" id="UP000001396"/>
    </source>
</evidence>
<keyword evidence="1" id="KW-0732">Signal</keyword>
<comment type="caution">
    <text evidence="2">The sequence shown here is derived from an EMBL/GenBank/DDBJ whole genome shotgun (WGS) entry which is preliminary data.</text>
</comment>
<evidence type="ECO:0000256" key="1">
    <source>
        <dbReference type="SAM" id="SignalP"/>
    </source>
</evidence>
<organism evidence="2 3">
    <name type="scientific">Heterostelium pallidum (strain ATCC 26659 / Pp 5 / PN500)</name>
    <name type="common">Cellular slime mold</name>
    <name type="synonym">Polysphondylium pallidum</name>
    <dbReference type="NCBI Taxonomy" id="670386"/>
    <lineage>
        <taxon>Eukaryota</taxon>
        <taxon>Amoebozoa</taxon>
        <taxon>Evosea</taxon>
        <taxon>Eumycetozoa</taxon>
        <taxon>Dictyostelia</taxon>
        <taxon>Acytosteliales</taxon>
        <taxon>Acytosteliaceae</taxon>
        <taxon>Heterostelium</taxon>
    </lineage>
</organism>
<evidence type="ECO:0000313" key="2">
    <source>
        <dbReference type="EMBL" id="EFA78865.1"/>
    </source>
</evidence>
<feature type="signal peptide" evidence="1">
    <location>
        <begin position="1"/>
        <end position="27"/>
    </location>
</feature>
<dbReference type="InParanoid" id="D3BHW5"/>
<name>D3BHW5_HETP5</name>